<comment type="subcellular location">
    <subcellularLocation>
        <location evidence="1">Membrane</location>
        <topology evidence="1">Multi-pass membrane protein</topology>
    </subcellularLocation>
</comment>
<feature type="region of interest" description="Disordered" evidence="7">
    <location>
        <begin position="92"/>
        <end position="111"/>
    </location>
</feature>
<keyword evidence="10" id="KW-1185">Reference proteome</keyword>
<evidence type="ECO:0000256" key="6">
    <source>
        <dbReference type="ARBA" id="ARBA00023136"/>
    </source>
</evidence>
<dbReference type="EMBL" id="RWGY01000029">
    <property type="protein sequence ID" value="TVU18566.1"/>
    <property type="molecule type" value="Genomic_DNA"/>
</dbReference>
<evidence type="ECO:0000313" key="9">
    <source>
        <dbReference type="EMBL" id="TVU18566.1"/>
    </source>
</evidence>
<keyword evidence="6 8" id="KW-0472">Membrane</keyword>
<dbReference type="Pfam" id="PF03169">
    <property type="entry name" value="OPT"/>
    <property type="match status" value="1"/>
</dbReference>
<dbReference type="Proteomes" id="UP000324897">
    <property type="component" value="Chromosome 7"/>
</dbReference>
<dbReference type="InterPro" id="IPR004813">
    <property type="entry name" value="OPT"/>
</dbReference>
<feature type="transmembrane region" description="Helical" evidence="8">
    <location>
        <begin position="6"/>
        <end position="23"/>
    </location>
</feature>
<feature type="transmembrane region" description="Helical" evidence="8">
    <location>
        <begin position="650"/>
        <end position="670"/>
    </location>
</feature>
<protein>
    <submittedName>
        <fullName evidence="9">Uncharacterized protein</fullName>
    </submittedName>
</protein>
<dbReference type="GO" id="GO:0016020">
    <property type="term" value="C:membrane"/>
    <property type="evidence" value="ECO:0007669"/>
    <property type="project" value="UniProtKB-SubCell"/>
</dbReference>
<comment type="caution">
    <text evidence="9">The sequence shown here is derived from an EMBL/GenBank/DDBJ whole genome shotgun (WGS) entry which is preliminary data.</text>
</comment>
<sequence length="780" mass="85649">MVIYFIGSNVCVFLLWLILFRPYSVHPRVDSAALAAFDLTPGTGIGLRYDLALNLTFFTDKSPLNETFLKDQFDYGISFDHLTAGLYYTTTASRSGPPTTRSRASTSCRSSSTRFSRSYRARPATTHTWKVTFELARSIAMDANIGDPRLAPSVERAFDVRPLPGFWRQVTPRAMLVSAVLGALFCFIALRIYMTAGLVPSFNMPATVLSFFFLKWTVKLINSCGMATLPFTRQENIFVLTVVNTCIQMTLTGGFANCIIAMSTSVAQTLVDHPSKTDIVDNVDIGKHMIFLFLNGLAGVLVTVPFKQIMLIDYKLLFPSGTVQAELINSFHTPEGTYVAKLQVATLLKTSIGSFSWSIFQWFYSAGNNCGFEAFPTFGLKLFVQNFYFDFSAIYVGLGMICPYTVFIGITMILTDGIFNFLAVIATSLIDFYKKNKEQDSRMIHDISKHPSLTYDDRKRIQQFLSNQIPHLLPVVGYVLCAMISTVLIPSIFDQIKFYHVAAIYIVAPVFSFCNTYGTGLTDWSLAPTYSKFTIFVIAAWIGQPGAVVGSLVACGIMMPVVQISSQVMLDLKTAYMTLTSPQVMITGQIFGVILGSIINPCIFYAFKETVKDGIQIGATQSEYPCPAAGLYRAIGIIGMGGVKELPKHCVAFCTVALFITVAVDSLTLVSQKKGWTILKYAPSMAAIAIPFFYGPSFTITMCLGSTLLYVWNKNNSQSAELLSSVVAAGLIGGGGLFALPKAVLSMNKVEPPMCMKFLPTGQELDEAHSFLSNLSSAKS</sequence>
<comment type="similarity">
    <text evidence="2">Belongs to the YSL (TC 2.A.67.2) family.</text>
</comment>
<evidence type="ECO:0000256" key="2">
    <source>
        <dbReference type="ARBA" id="ARBA00010276"/>
    </source>
</evidence>
<evidence type="ECO:0000256" key="8">
    <source>
        <dbReference type="SAM" id="Phobius"/>
    </source>
</evidence>
<feature type="transmembrane region" description="Helical" evidence="8">
    <location>
        <begin position="499"/>
        <end position="521"/>
    </location>
</feature>
<evidence type="ECO:0000313" key="10">
    <source>
        <dbReference type="Proteomes" id="UP000324897"/>
    </source>
</evidence>
<feature type="non-terminal residue" evidence="9">
    <location>
        <position position="1"/>
    </location>
</feature>
<dbReference type="PANTHER" id="PTHR31645:SF9">
    <property type="entry name" value="METAL-NICOTIANAMINE TRANSPORTER YSL4-RELATED"/>
    <property type="match status" value="1"/>
</dbReference>
<organism evidence="9 10">
    <name type="scientific">Eragrostis curvula</name>
    <name type="common">weeping love grass</name>
    <dbReference type="NCBI Taxonomy" id="38414"/>
    <lineage>
        <taxon>Eukaryota</taxon>
        <taxon>Viridiplantae</taxon>
        <taxon>Streptophyta</taxon>
        <taxon>Embryophyta</taxon>
        <taxon>Tracheophyta</taxon>
        <taxon>Spermatophyta</taxon>
        <taxon>Magnoliopsida</taxon>
        <taxon>Liliopsida</taxon>
        <taxon>Poales</taxon>
        <taxon>Poaceae</taxon>
        <taxon>PACMAD clade</taxon>
        <taxon>Chloridoideae</taxon>
        <taxon>Eragrostideae</taxon>
        <taxon>Eragrostidinae</taxon>
        <taxon>Eragrostis</taxon>
    </lineage>
</organism>
<feature type="transmembrane region" description="Helical" evidence="8">
    <location>
        <begin position="285"/>
        <end position="306"/>
    </location>
</feature>
<feature type="transmembrane region" description="Helical" evidence="8">
    <location>
        <begin position="722"/>
        <end position="740"/>
    </location>
</feature>
<feature type="transmembrane region" description="Helical" evidence="8">
    <location>
        <begin position="174"/>
        <end position="194"/>
    </location>
</feature>
<keyword evidence="3" id="KW-0813">Transport</keyword>
<accession>A0A5J9U4P2</accession>
<evidence type="ECO:0000256" key="5">
    <source>
        <dbReference type="ARBA" id="ARBA00022989"/>
    </source>
</evidence>
<dbReference type="Gramene" id="TVU18566">
    <property type="protein sequence ID" value="TVU18566"/>
    <property type="gene ID" value="EJB05_34672"/>
</dbReference>
<feature type="transmembrane region" description="Helical" evidence="8">
    <location>
        <begin position="387"/>
        <end position="407"/>
    </location>
</feature>
<feature type="transmembrane region" description="Helical" evidence="8">
    <location>
        <begin position="238"/>
        <end position="265"/>
    </location>
</feature>
<name>A0A5J9U4P2_9POAL</name>
<dbReference type="GO" id="GO:0035673">
    <property type="term" value="F:oligopeptide transmembrane transporter activity"/>
    <property type="evidence" value="ECO:0007669"/>
    <property type="project" value="InterPro"/>
</dbReference>
<reference evidence="9 10" key="1">
    <citation type="journal article" date="2019" name="Sci. Rep.">
        <title>A high-quality genome of Eragrostis curvula grass provides insights into Poaceae evolution and supports new strategies to enhance forage quality.</title>
        <authorList>
            <person name="Carballo J."/>
            <person name="Santos B.A.C.M."/>
            <person name="Zappacosta D."/>
            <person name="Garbus I."/>
            <person name="Selva J.P."/>
            <person name="Gallo C.A."/>
            <person name="Diaz A."/>
            <person name="Albertini E."/>
            <person name="Caccamo M."/>
            <person name="Echenique V."/>
        </authorList>
    </citation>
    <scope>NUCLEOTIDE SEQUENCE [LARGE SCALE GENOMIC DNA]</scope>
    <source>
        <strain evidence="10">cv. Victoria</strain>
        <tissue evidence="9">Leaf</tissue>
    </source>
</reference>
<feature type="transmembrane region" description="Helical" evidence="8">
    <location>
        <begin position="472"/>
        <end position="493"/>
    </location>
</feature>
<dbReference type="AlphaFoldDB" id="A0A5J9U4P2"/>
<evidence type="ECO:0000256" key="3">
    <source>
        <dbReference type="ARBA" id="ARBA00022448"/>
    </source>
</evidence>
<keyword evidence="5 8" id="KW-1133">Transmembrane helix</keyword>
<feature type="transmembrane region" description="Helical" evidence="8">
    <location>
        <begin position="584"/>
        <end position="607"/>
    </location>
</feature>
<feature type="transmembrane region" description="Helical" evidence="8">
    <location>
        <begin position="533"/>
        <end position="564"/>
    </location>
</feature>
<dbReference type="OrthoDB" id="627262at2759"/>
<feature type="transmembrane region" description="Helical" evidence="8">
    <location>
        <begin position="690"/>
        <end position="710"/>
    </location>
</feature>
<evidence type="ECO:0000256" key="1">
    <source>
        <dbReference type="ARBA" id="ARBA00004141"/>
    </source>
</evidence>
<gene>
    <name evidence="9" type="ORF">EJB05_34672</name>
</gene>
<dbReference type="InterPro" id="IPR045035">
    <property type="entry name" value="YSL-like"/>
</dbReference>
<evidence type="ECO:0000256" key="4">
    <source>
        <dbReference type="ARBA" id="ARBA00022692"/>
    </source>
</evidence>
<keyword evidence="4 8" id="KW-0812">Transmembrane</keyword>
<proteinExistence type="inferred from homology"/>
<dbReference type="PANTHER" id="PTHR31645">
    <property type="entry name" value="OLIGOPEPTIDE TRANSPORTER YGL114W-RELATED"/>
    <property type="match status" value="1"/>
</dbReference>
<evidence type="ECO:0000256" key="7">
    <source>
        <dbReference type="SAM" id="MobiDB-lite"/>
    </source>
</evidence>